<evidence type="ECO:0000256" key="16">
    <source>
        <dbReference type="PIRSR" id="PIRSR005713-2"/>
    </source>
</evidence>
<dbReference type="GO" id="GO:0070588">
    <property type="term" value="P:calcium ion transmembrane transport"/>
    <property type="evidence" value="ECO:0007669"/>
    <property type="project" value="TreeGrafter"/>
</dbReference>
<dbReference type="PRINTS" id="PR01307">
    <property type="entry name" value="P2XRECEPTOR"/>
</dbReference>
<feature type="disulfide bond" evidence="16">
    <location>
        <begin position="165"/>
        <end position="175"/>
    </location>
</feature>
<feature type="disulfide bond" evidence="16">
    <location>
        <begin position="209"/>
        <end position="218"/>
    </location>
</feature>
<dbReference type="GO" id="GO:0005524">
    <property type="term" value="F:ATP binding"/>
    <property type="evidence" value="ECO:0007669"/>
    <property type="project" value="UniProtKB-KW"/>
</dbReference>
<dbReference type="GO" id="GO:0004931">
    <property type="term" value="F:extracellularly ATP-gated monoatomic cation channel activity"/>
    <property type="evidence" value="ECO:0007669"/>
    <property type="project" value="InterPro"/>
</dbReference>
<dbReference type="PIRSF" id="PIRSF005713">
    <property type="entry name" value="P2X_purinoceptor"/>
    <property type="match status" value="1"/>
</dbReference>
<dbReference type="PROSITE" id="PS01212">
    <property type="entry name" value="P2X_RECEPTOR"/>
    <property type="match status" value="1"/>
</dbReference>
<evidence type="ECO:0000256" key="17">
    <source>
        <dbReference type="SAM" id="MobiDB-lite"/>
    </source>
</evidence>
<dbReference type="GO" id="GO:0033198">
    <property type="term" value="P:response to ATP"/>
    <property type="evidence" value="ECO:0007669"/>
    <property type="project" value="InterPro"/>
</dbReference>
<dbReference type="PANTHER" id="PTHR10125">
    <property type="entry name" value="P2X PURINOCEPTOR"/>
    <property type="match status" value="1"/>
</dbReference>
<evidence type="ECO:0000256" key="12">
    <source>
        <dbReference type="ARBA" id="ARBA00023286"/>
    </source>
</evidence>
<name>A0A8C0K440_CANLU</name>
<dbReference type="Gene3D" id="1.10.287.940">
    <property type="entry name" value="atp-gated p2x4 ion channel"/>
    <property type="match status" value="2"/>
</dbReference>
<feature type="binding site" evidence="15">
    <location>
        <position position="257"/>
    </location>
    <ligand>
        <name>ATP</name>
        <dbReference type="ChEBI" id="CHEBI:30616"/>
        <note>ligand shared between two neighboring subunits of the homotrimer</note>
    </ligand>
</feature>
<dbReference type="Pfam" id="PF00864">
    <property type="entry name" value="P2X_receptor"/>
    <property type="match status" value="2"/>
</dbReference>
<feature type="region of interest" description="Disordered" evidence="17">
    <location>
        <begin position="323"/>
        <end position="347"/>
    </location>
</feature>
<keyword evidence="8 18" id="KW-0472">Membrane</keyword>
<evidence type="ECO:0000256" key="2">
    <source>
        <dbReference type="ARBA" id="ARBA00009848"/>
    </source>
</evidence>
<evidence type="ECO:0000256" key="11">
    <source>
        <dbReference type="ARBA" id="ARBA00023180"/>
    </source>
</evidence>
<dbReference type="InterPro" id="IPR027309">
    <property type="entry name" value="P2X_extracellular_dom_sf"/>
</dbReference>
<keyword evidence="15" id="KW-0547">Nucleotide-binding</keyword>
<keyword evidence="7" id="KW-0406">Ion transport</keyword>
<feature type="transmembrane region" description="Helical" evidence="18">
    <location>
        <begin position="283"/>
        <end position="305"/>
    </location>
</feature>
<dbReference type="GeneTree" id="ENSGT01020000230351"/>
<organism evidence="19 20">
    <name type="scientific">Canis lupus dingo</name>
    <name type="common">dingo</name>
    <dbReference type="NCBI Taxonomy" id="286419"/>
    <lineage>
        <taxon>Eukaryota</taxon>
        <taxon>Metazoa</taxon>
        <taxon>Chordata</taxon>
        <taxon>Craniata</taxon>
        <taxon>Vertebrata</taxon>
        <taxon>Euteleostomi</taxon>
        <taxon>Mammalia</taxon>
        <taxon>Eutheria</taxon>
        <taxon>Laurasiatheria</taxon>
        <taxon>Carnivora</taxon>
        <taxon>Caniformia</taxon>
        <taxon>Canidae</taxon>
        <taxon>Canis</taxon>
    </lineage>
</organism>
<dbReference type="Proteomes" id="UP000694391">
    <property type="component" value="Unplaced"/>
</dbReference>
<keyword evidence="12" id="KW-1071">Ligand-gated ion channel</keyword>
<dbReference type="InterPro" id="IPR001429">
    <property type="entry name" value="P2X_purnocptor"/>
</dbReference>
<keyword evidence="6 18" id="KW-1133">Transmembrane helix</keyword>
<dbReference type="InterPro" id="IPR059116">
    <property type="entry name" value="P2X_receptor"/>
</dbReference>
<sequence>MAQRLQDELAAFFFEYDTPRMVLVRNKKVGVVFRLIQFVVLVYVIGWVFVYEKGYQTSSGLISSVSVKLKGLAVTQLPGLGSQVWDVADYVFPAQGDSSFVIMTNFIATLQQVQGYCAEVRTATCPLTPILGPIGVNNMEEEVPLAIKDRRNLVEEVDAAYMKTCLYHKILHPLCPVFKLGYVVQESGQNFSTLAEKGGVVGITIDWNCDLDWHVQYCKPIYEFHGLYEEKNLSPGFNFRFARHFVENGTNHRHLFKVFGIRFDILVDGKAGKFDIIPTMTTIGSGIGIFGVATVLCDLLLLHILPKRHYYKQKKFKYAEQMGPGAGEHDPAATSSTLGLQENMKTS</sequence>
<dbReference type="GO" id="GO:0001614">
    <property type="term" value="F:purinergic nucleotide receptor activity"/>
    <property type="evidence" value="ECO:0007669"/>
    <property type="project" value="InterPro"/>
</dbReference>
<keyword evidence="9 16" id="KW-1015">Disulfide bond</keyword>
<comment type="catalytic activity">
    <reaction evidence="14">
        <text>Ca(2+)(in) = Ca(2+)(out)</text>
        <dbReference type="Rhea" id="RHEA:29671"/>
        <dbReference type="ChEBI" id="CHEBI:29108"/>
    </reaction>
</comment>
<comment type="subcellular location">
    <subcellularLocation>
        <location evidence="1">Cell membrane</location>
        <topology evidence="1">Multi-pass membrane protein</topology>
    </subcellularLocation>
</comment>
<evidence type="ECO:0000256" key="15">
    <source>
        <dbReference type="PIRSR" id="PIRSR005713-1"/>
    </source>
</evidence>
<dbReference type="PANTHER" id="PTHR10125:SF9">
    <property type="entry name" value="P2X PURINOCEPTOR 1"/>
    <property type="match status" value="1"/>
</dbReference>
<keyword evidence="13" id="KW-0407">Ion channel</keyword>
<evidence type="ECO:0000256" key="9">
    <source>
        <dbReference type="ARBA" id="ARBA00023157"/>
    </source>
</evidence>
<feature type="binding site" evidence="15">
    <location>
        <begin position="238"/>
        <end position="240"/>
    </location>
    <ligand>
        <name>ATP</name>
        <dbReference type="ChEBI" id="CHEBI:30616"/>
        <note>ligand shared between two neighboring subunits of the homotrimer</note>
    </ligand>
</feature>
<dbReference type="InterPro" id="IPR053792">
    <property type="entry name" value="P2X_RECEPTOR_CS"/>
</dbReference>
<keyword evidence="4" id="KW-1003">Cell membrane</keyword>
<feature type="transmembrane region" description="Helical" evidence="18">
    <location>
        <begin position="31"/>
        <end position="50"/>
    </location>
</feature>
<keyword evidence="11" id="KW-0325">Glycoprotein</keyword>
<proteinExistence type="inferred from homology"/>
<reference evidence="19" key="1">
    <citation type="submission" date="2025-08" db="UniProtKB">
        <authorList>
            <consortium name="Ensembl"/>
        </authorList>
    </citation>
    <scope>IDENTIFICATION</scope>
</reference>
<evidence type="ECO:0000256" key="13">
    <source>
        <dbReference type="ARBA" id="ARBA00023303"/>
    </source>
</evidence>
<keyword evidence="15" id="KW-0067">ATP-binding</keyword>
<dbReference type="AlphaFoldDB" id="A0A8C0K440"/>
<dbReference type="Ensembl" id="ENSCAFT00020011465.1">
    <property type="protein sequence ID" value="ENSCAFP00020009873.1"/>
    <property type="gene ID" value="ENSCAFG00020007888.1"/>
</dbReference>
<evidence type="ECO:0000256" key="6">
    <source>
        <dbReference type="ARBA" id="ARBA00022989"/>
    </source>
</evidence>
<evidence type="ECO:0000256" key="10">
    <source>
        <dbReference type="ARBA" id="ARBA00023170"/>
    </source>
</evidence>
<evidence type="ECO:0000256" key="4">
    <source>
        <dbReference type="ARBA" id="ARBA00022475"/>
    </source>
</evidence>
<dbReference type="FunFam" id="1.10.287.940:FF:000010">
    <property type="entry name" value="P2X receptor E"/>
    <property type="match status" value="1"/>
</dbReference>
<dbReference type="Gene3D" id="2.60.490.10">
    <property type="entry name" value="atp-gated p2x4 ion channel domain"/>
    <property type="match status" value="2"/>
</dbReference>
<keyword evidence="5 18" id="KW-0812">Transmembrane</keyword>
<comment type="similarity">
    <text evidence="2">Belongs to the P2X receptor family.</text>
</comment>
<evidence type="ECO:0000256" key="14">
    <source>
        <dbReference type="ARBA" id="ARBA00036634"/>
    </source>
</evidence>
<dbReference type="GO" id="GO:0005886">
    <property type="term" value="C:plasma membrane"/>
    <property type="evidence" value="ECO:0007669"/>
    <property type="project" value="UniProtKB-SubCell"/>
</dbReference>
<evidence type="ECO:0000256" key="5">
    <source>
        <dbReference type="ARBA" id="ARBA00022692"/>
    </source>
</evidence>
<gene>
    <name evidence="19" type="primary">P2RX1</name>
</gene>
<evidence type="ECO:0000256" key="18">
    <source>
        <dbReference type="SAM" id="Phobius"/>
    </source>
</evidence>
<dbReference type="GO" id="GO:0098794">
    <property type="term" value="C:postsynapse"/>
    <property type="evidence" value="ECO:0007669"/>
    <property type="project" value="GOC"/>
</dbReference>
<evidence type="ECO:0000256" key="3">
    <source>
        <dbReference type="ARBA" id="ARBA00022448"/>
    </source>
</evidence>
<accession>A0A8C0K440</accession>
<evidence type="ECO:0000256" key="8">
    <source>
        <dbReference type="ARBA" id="ARBA00023136"/>
    </source>
</evidence>
<reference evidence="19" key="2">
    <citation type="submission" date="2025-09" db="UniProtKB">
        <authorList>
            <consortium name="Ensembl"/>
        </authorList>
    </citation>
    <scope>IDENTIFICATION</scope>
</reference>
<feature type="compositionally biased region" description="Polar residues" evidence="17">
    <location>
        <begin position="333"/>
        <end position="347"/>
    </location>
</feature>
<protein>
    <submittedName>
        <fullName evidence="19">Purinergic receptor P2X 1</fullName>
    </submittedName>
</protein>
<keyword evidence="10" id="KW-0675">Receptor</keyword>
<keyword evidence="3" id="KW-0813">Transport</keyword>
<dbReference type="InterPro" id="IPR003044">
    <property type="entry name" value="P2X1_purnocptor"/>
</dbReference>
<evidence type="ECO:0000313" key="20">
    <source>
        <dbReference type="Proteomes" id="UP000694391"/>
    </source>
</evidence>
<keyword evidence="20" id="KW-1185">Reference proteome</keyword>
<evidence type="ECO:0000256" key="7">
    <source>
        <dbReference type="ARBA" id="ARBA00023065"/>
    </source>
</evidence>
<dbReference type="PRINTS" id="PR01308">
    <property type="entry name" value="P2X1RECEPTOR"/>
</dbReference>
<feature type="binding site" evidence="15">
    <location>
        <begin position="68"/>
        <end position="70"/>
    </location>
    <ligand>
        <name>ATP</name>
        <dbReference type="ChEBI" id="CHEBI:30616"/>
        <note>ligand shared between two neighboring subunits of the homotrimer</note>
    </ligand>
</feature>
<evidence type="ECO:0000256" key="1">
    <source>
        <dbReference type="ARBA" id="ARBA00004651"/>
    </source>
</evidence>
<evidence type="ECO:0000313" key="19">
    <source>
        <dbReference type="Ensembl" id="ENSCAFP00020009873.1"/>
    </source>
</evidence>